<proteinExistence type="predicted"/>
<dbReference type="AlphaFoldDB" id="A0A840UY48"/>
<comment type="caution">
    <text evidence="1">The sequence shown here is derived from an EMBL/GenBank/DDBJ whole genome shotgun (WGS) entry which is preliminary data.</text>
</comment>
<sequence>MNRKYIMAGIAMLFLLVIISSSVAAYVINK</sequence>
<evidence type="ECO:0000313" key="2">
    <source>
        <dbReference type="Proteomes" id="UP000559117"/>
    </source>
</evidence>
<keyword evidence="2" id="KW-1185">Reference proteome</keyword>
<reference evidence="1 2" key="1">
    <citation type="submission" date="2020-08" db="EMBL/GenBank/DDBJ databases">
        <title>Genomic Encyclopedia of Type Strains, Phase IV (KMG-IV): sequencing the most valuable type-strain genomes for metagenomic binning, comparative biology and taxonomic classification.</title>
        <authorList>
            <person name="Goeker M."/>
        </authorList>
    </citation>
    <scope>NUCLEOTIDE SEQUENCE [LARGE SCALE GENOMIC DNA]</scope>
    <source>
        <strain evidence="1 2">DSM 24661</strain>
    </source>
</reference>
<evidence type="ECO:0000313" key="1">
    <source>
        <dbReference type="EMBL" id="MBB5337305.1"/>
    </source>
</evidence>
<accession>A0A840UY48</accession>
<dbReference type="Proteomes" id="UP000559117">
    <property type="component" value="Unassembled WGS sequence"/>
</dbReference>
<organism evidence="1 2">
    <name type="scientific">Pectinatus brassicae</name>
    <dbReference type="NCBI Taxonomy" id="862415"/>
    <lineage>
        <taxon>Bacteria</taxon>
        <taxon>Bacillati</taxon>
        <taxon>Bacillota</taxon>
        <taxon>Negativicutes</taxon>
        <taxon>Selenomonadales</taxon>
        <taxon>Selenomonadaceae</taxon>
        <taxon>Pectinatus</taxon>
    </lineage>
</organism>
<protein>
    <submittedName>
        <fullName evidence="1">Uncharacterized protein</fullName>
    </submittedName>
</protein>
<dbReference type="EMBL" id="JACHFH010000041">
    <property type="protein sequence ID" value="MBB5337305.1"/>
    <property type="molecule type" value="Genomic_DNA"/>
</dbReference>
<gene>
    <name evidence="1" type="ORF">HNR32_002465</name>
</gene>
<name>A0A840UY48_9FIRM</name>